<reference evidence="2" key="1">
    <citation type="submission" date="2021-06" db="EMBL/GenBank/DDBJ databases">
        <authorList>
            <person name="Kallberg Y."/>
            <person name="Tangrot J."/>
            <person name="Rosling A."/>
        </authorList>
    </citation>
    <scope>NUCLEOTIDE SEQUENCE</scope>
    <source>
        <strain evidence="2">IN212</strain>
    </source>
</reference>
<proteinExistence type="predicted"/>
<keyword evidence="3" id="KW-1185">Reference proteome</keyword>
<gene>
    <name evidence="2" type="ORF">RFULGI_LOCUS16042</name>
</gene>
<protein>
    <submittedName>
        <fullName evidence="2">2585_t:CDS:1</fullName>
    </submittedName>
</protein>
<dbReference type="Proteomes" id="UP000789396">
    <property type="component" value="Unassembled WGS sequence"/>
</dbReference>
<feature type="compositionally biased region" description="Polar residues" evidence="1">
    <location>
        <begin position="52"/>
        <end position="69"/>
    </location>
</feature>
<feature type="region of interest" description="Disordered" evidence="1">
    <location>
        <begin position="52"/>
        <end position="97"/>
    </location>
</feature>
<evidence type="ECO:0000256" key="1">
    <source>
        <dbReference type="SAM" id="MobiDB-lite"/>
    </source>
</evidence>
<dbReference type="OrthoDB" id="2374622at2759"/>
<evidence type="ECO:0000313" key="3">
    <source>
        <dbReference type="Proteomes" id="UP000789396"/>
    </source>
</evidence>
<name>A0A9N9JI11_9GLOM</name>
<evidence type="ECO:0000313" key="2">
    <source>
        <dbReference type="EMBL" id="CAG8783574.1"/>
    </source>
</evidence>
<accession>A0A9N9JI11</accession>
<feature type="compositionally biased region" description="Basic residues" evidence="1">
    <location>
        <begin position="81"/>
        <end position="91"/>
    </location>
</feature>
<feature type="non-terminal residue" evidence="2">
    <location>
        <position position="97"/>
    </location>
</feature>
<comment type="caution">
    <text evidence="2">The sequence shown here is derived from an EMBL/GenBank/DDBJ whole genome shotgun (WGS) entry which is preliminary data.</text>
</comment>
<dbReference type="AlphaFoldDB" id="A0A9N9JI11"/>
<sequence>KRIEFGSAMSMAKTGVQIAIAESATLELIGLLTQFITKYRRNTRLNEIYYPTSQTNGEAQPLSNITNHNLPKVTNPEYHKPKGRPPKHLKSSTKENN</sequence>
<dbReference type="EMBL" id="CAJVPZ010054789">
    <property type="protein sequence ID" value="CAG8783574.1"/>
    <property type="molecule type" value="Genomic_DNA"/>
</dbReference>
<feature type="non-terminal residue" evidence="2">
    <location>
        <position position="1"/>
    </location>
</feature>
<organism evidence="2 3">
    <name type="scientific">Racocetra fulgida</name>
    <dbReference type="NCBI Taxonomy" id="60492"/>
    <lineage>
        <taxon>Eukaryota</taxon>
        <taxon>Fungi</taxon>
        <taxon>Fungi incertae sedis</taxon>
        <taxon>Mucoromycota</taxon>
        <taxon>Glomeromycotina</taxon>
        <taxon>Glomeromycetes</taxon>
        <taxon>Diversisporales</taxon>
        <taxon>Gigasporaceae</taxon>
        <taxon>Racocetra</taxon>
    </lineage>
</organism>